<dbReference type="SFLD" id="SFLDS00029">
    <property type="entry name" value="Radical_SAM"/>
    <property type="match status" value="1"/>
</dbReference>
<evidence type="ECO:0000256" key="5">
    <source>
        <dbReference type="ARBA" id="ARBA00023004"/>
    </source>
</evidence>
<keyword evidence="10" id="KW-1185">Reference proteome</keyword>
<dbReference type="InterPro" id="IPR007197">
    <property type="entry name" value="rSAM"/>
</dbReference>
<evidence type="ECO:0000256" key="1">
    <source>
        <dbReference type="ARBA" id="ARBA00001966"/>
    </source>
</evidence>
<evidence type="ECO:0000256" key="3">
    <source>
        <dbReference type="ARBA" id="ARBA00022691"/>
    </source>
</evidence>
<dbReference type="NCBIfam" id="TIGR03942">
    <property type="entry name" value="sulfatase_rSAM"/>
    <property type="match status" value="1"/>
</dbReference>
<evidence type="ECO:0000313" key="9">
    <source>
        <dbReference type="EMBL" id="VGO20783.1"/>
    </source>
</evidence>
<name>A0A6C2ULK2_9BACT</name>
<dbReference type="InterPro" id="IPR023885">
    <property type="entry name" value="4Fe4S-binding_SPASM_dom"/>
</dbReference>
<dbReference type="InterPro" id="IPR004027">
    <property type="entry name" value="SEC_C_motif"/>
</dbReference>
<dbReference type="GO" id="GO:0046872">
    <property type="term" value="F:metal ion binding"/>
    <property type="evidence" value="ECO:0007669"/>
    <property type="project" value="UniProtKB-KW"/>
</dbReference>
<feature type="domain" description="Radical SAM core" evidence="8">
    <location>
        <begin position="10"/>
        <end position="235"/>
    </location>
</feature>
<dbReference type="CDD" id="cd21120">
    <property type="entry name" value="SPASM_anSME"/>
    <property type="match status" value="1"/>
</dbReference>
<keyword evidence="6" id="KW-0411">Iron-sulfur</keyword>
<dbReference type="Pfam" id="PF02810">
    <property type="entry name" value="SEC-C"/>
    <property type="match status" value="1"/>
</dbReference>
<dbReference type="SFLD" id="SFLDG01067">
    <property type="entry name" value="SPASM/twitch_domain_containing"/>
    <property type="match status" value="1"/>
</dbReference>
<dbReference type="SUPFAM" id="SSF103642">
    <property type="entry name" value="Sec-C motif"/>
    <property type="match status" value="1"/>
</dbReference>
<dbReference type="PANTHER" id="PTHR43273:SF3">
    <property type="entry name" value="ANAEROBIC SULFATASE-MATURATING ENZYME HOMOLOG ASLB-RELATED"/>
    <property type="match status" value="1"/>
</dbReference>
<dbReference type="Gene3D" id="3.20.20.70">
    <property type="entry name" value="Aldolase class I"/>
    <property type="match status" value="1"/>
</dbReference>
<keyword evidence="4" id="KW-0479">Metal-binding</keyword>
<dbReference type="Gene3D" id="3.10.450.50">
    <property type="match status" value="1"/>
</dbReference>
<dbReference type="GO" id="GO:0051539">
    <property type="term" value="F:4 iron, 4 sulfur cluster binding"/>
    <property type="evidence" value="ECO:0007669"/>
    <property type="project" value="UniProtKB-KW"/>
</dbReference>
<dbReference type="InterPro" id="IPR013785">
    <property type="entry name" value="Aldolase_TIM"/>
</dbReference>
<dbReference type="PANTHER" id="PTHR43273">
    <property type="entry name" value="ANAEROBIC SULFATASE-MATURATING ENZYME HOMOLOG ASLB-RELATED"/>
    <property type="match status" value="1"/>
</dbReference>
<keyword evidence="2" id="KW-0004">4Fe-4S</keyword>
<dbReference type="SFLD" id="SFLDG01384">
    <property type="entry name" value="thioether_bond_formation_requi"/>
    <property type="match status" value="1"/>
</dbReference>
<evidence type="ECO:0000259" key="8">
    <source>
        <dbReference type="PROSITE" id="PS51918"/>
    </source>
</evidence>
<dbReference type="InterPro" id="IPR058240">
    <property type="entry name" value="rSAM_sf"/>
</dbReference>
<evidence type="ECO:0000256" key="6">
    <source>
        <dbReference type="ARBA" id="ARBA00023014"/>
    </source>
</evidence>
<dbReference type="AlphaFoldDB" id="A0A6C2ULK2"/>
<evidence type="ECO:0000256" key="7">
    <source>
        <dbReference type="ARBA" id="ARBA00023601"/>
    </source>
</evidence>
<dbReference type="InterPro" id="IPR034491">
    <property type="entry name" value="Anaerob_Ser_sulfatase-maturase"/>
</dbReference>
<dbReference type="GO" id="GO:0016491">
    <property type="term" value="F:oxidoreductase activity"/>
    <property type="evidence" value="ECO:0007669"/>
    <property type="project" value="InterPro"/>
</dbReference>
<dbReference type="SFLD" id="SFLDG01386">
    <property type="entry name" value="main_SPASM_domain-containing"/>
    <property type="match status" value="1"/>
</dbReference>
<dbReference type="InterPro" id="IPR047207">
    <property type="entry name" value="SPASM_anSME"/>
</dbReference>
<dbReference type="EMBL" id="CAAHFH010000002">
    <property type="protein sequence ID" value="VGO20783.1"/>
    <property type="molecule type" value="Genomic_DNA"/>
</dbReference>
<keyword evidence="5" id="KW-0408">Iron</keyword>
<dbReference type="InterPro" id="IPR023867">
    <property type="entry name" value="Sulphatase_maturase_rSAM"/>
</dbReference>
<organism evidence="9 10">
    <name type="scientific">Pontiella sulfatireligans</name>
    <dbReference type="NCBI Taxonomy" id="2750658"/>
    <lineage>
        <taxon>Bacteria</taxon>
        <taxon>Pseudomonadati</taxon>
        <taxon>Kiritimatiellota</taxon>
        <taxon>Kiritimatiellia</taxon>
        <taxon>Kiritimatiellales</taxon>
        <taxon>Pontiellaceae</taxon>
        <taxon>Pontiella</taxon>
    </lineage>
</organism>
<evidence type="ECO:0000313" key="10">
    <source>
        <dbReference type="Proteomes" id="UP000346198"/>
    </source>
</evidence>
<dbReference type="SFLD" id="SFLDF00285">
    <property type="entry name" value="anaerobic_Ser-type_sulfatase-m"/>
    <property type="match status" value="1"/>
</dbReference>
<comment type="cofactor">
    <cofactor evidence="1">
        <name>[4Fe-4S] cluster</name>
        <dbReference type="ChEBI" id="CHEBI:49883"/>
    </cofactor>
</comment>
<proteinExistence type="inferred from homology"/>
<evidence type="ECO:0000256" key="2">
    <source>
        <dbReference type="ARBA" id="ARBA00022485"/>
    </source>
</evidence>
<dbReference type="Proteomes" id="UP000346198">
    <property type="component" value="Unassembled WGS sequence"/>
</dbReference>
<dbReference type="NCBIfam" id="TIGR04085">
    <property type="entry name" value="rSAM_more_4Fe4S"/>
    <property type="match status" value="1"/>
</dbReference>
<keyword evidence="3" id="KW-0949">S-adenosyl-L-methionine</keyword>
<dbReference type="Pfam" id="PF04055">
    <property type="entry name" value="Radical_SAM"/>
    <property type="match status" value="1"/>
</dbReference>
<dbReference type="SFLD" id="SFLDG01072">
    <property type="entry name" value="dehydrogenase_like"/>
    <property type="match status" value="1"/>
</dbReference>
<reference evidence="9 10" key="1">
    <citation type="submission" date="2019-04" db="EMBL/GenBank/DDBJ databases">
        <authorList>
            <person name="Van Vliet M D."/>
        </authorList>
    </citation>
    <scope>NUCLEOTIDE SEQUENCE [LARGE SCALE GENOMIC DNA]</scope>
    <source>
        <strain evidence="9 10">F21</strain>
    </source>
</reference>
<gene>
    <name evidence="9" type="primary">chuR</name>
    <name evidence="9" type="ORF">SCARR_02850</name>
</gene>
<dbReference type="PROSITE" id="PS51918">
    <property type="entry name" value="RADICAL_SAM"/>
    <property type="match status" value="1"/>
</dbReference>
<sequence length="448" mass="50236">MSNASHSNAAPGPRTFHVMTKPIGPLCNLDCKYCYYLEKEKLFPAGEEYKMSDDVLEAYIRKYTQSQNTPEISFAWQGGEPTLMGLDFFRKVVAVQRQYAGGRPVQNSFQTNGTNLDDKWCEFFAREKFLVGLSIDGPEHIHNRYRVDKGGVGSFERVFNAMELLKKWRVEFNTLTCVTRQSPDEAVEIYNFLKQQGVTFMQFIPIVERAGDRAAHAMGLDLAVPPDLRADDNPDAMMPWAVSSEGFGTFLTKVFDEWVKADVGRVFVNIFDVELSAWCGMEPGLCTFSKRCGQAVAMEHDGSVYSCDHYVYPSYFLGNIMEKSLEEMIYSKEQVKFGNDKWDALPKYCRECEFLFACNGGCPKHRFVNTPDGEPGLNYLCAGYKKFFAHIDPVMRNMASLVQNGRPAADIMKDGEAPAPPAPTAGPAGRNALCPCGSGKKFKKCCGR</sequence>
<dbReference type="CDD" id="cd01335">
    <property type="entry name" value="Radical_SAM"/>
    <property type="match status" value="1"/>
</dbReference>
<protein>
    <submittedName>
        <fullName evidence="9">Anaerobic sulfatase-maturating enzyme</fullName>
    </submittedName>
</protein>
<comment type="similarity">
    <text evidence="7">Belongs to the radical SAM superfamily. Anaerobic sulfatase-maturating enzyme family.</text>
</comment>
<evidence type="ECO:0000256" key="4">
    <source>
        <dbReference type="ARBA" id="ARBA00022723"/>
    </source>
</evidence>
<dbReference type="Pfam" id="PF13186">
    <property type="entry name" value="SPASM"/>
    <property type="match status" value="1"/>
</dbReference>
<dbReference type="SUPFAM" id="SSF102114">
    <property type="entry name" value="Radical SAM enzymes"/>
    <property type="match status" value="1"/>
</dbReference>
<accession>A0A6C2ULK2</accession>